<comment type="caution">
    <text evidence="1">The sequence shown here is derived from an EMBL/GenBank/DDBJ whole genome shotgun (WGS) entry which is preliminary data.</text>
</comment>
<dbReference type="Proteomes" id="UP001143856">
    <property type="component" value="Unassembled WGS sequence"/>
</dbReference>
<protein>
    <submittedName>
        <fullName evidence="1">Uncharacterized protein</fullName>
    </submittedName>
</protein>
<reference evidence="1" key="1">
    <citation type="submission" date="2022-10" db="EMBL/GenBank/DDBJ databases">
        <title>Genome Sequence of Xylaria curta.</title>
        <authorList>
            <person name="Buettner E."/>
        </authorList>
    </citation>
    <scope>NUCLEOTIDE SEQUENCE</scope>
    <source>
        <strain evidence="1">Babe10</strain>
    </source>
</reference>
<evidence type="ECO:0000313" key="2">
    <source>
        <dbReference type="Proteomes" id="UP001143856"/>
    </source>
</evidence>
<sequence length="267" mass="29645">MDTDPRSPVCLAPHFQFLEIDSNRGQIRLLEIAPGRGVEPIRCSYQIATADDETPYQTLSYVWGKMDGKKSIVVDSTEVELTDNLFDALMRIRHETEPRYLWVDALCINQEDGVEKTAQVNMMHKIYSSCVQCNMWMGNINVASLDTTESEALGAAKGALDAVQMIAGQEFESHPPLHLNGRDEQAKAGKALEALMLTPWWSRIWTVQEATSPRNATILWGPLSIPWSTMCKAAEKLISGDYPPKERTASALEDAMALSISRLDGSA</sequence>
<name>A0ACC1NJJ7_9PEZI</name>
<accession>A0ACC1NJJ7</accession>
<dbReference type="EMBL" id="JAPDGR010001801">
    <property type="protein sequence ID" value="KAJ2979492.1"/>
    <property type="molecule type" value="Genomic_DNA"/>
</dbReference>
<keyword evidence="2" id="KW-1185">Reference proteome</keyword>
<organism evidence="1 2">
    <name type="scientific">Xylaria curta</name>
    <dbReference type="NCBI Taxonomy" id="42375"/>
    <lineage>
        <taxon>Eukaryota</taxon>
        <taxon>Fungi</taxon>
        <taxon>Dikarya</taxon>
        <taxon>Ascomycota</taxon>
        <taxon>Pezizomycotina</taxon>
        <taxon>Sordariomycetes</taxon>
        <taxon>Xylariomycetidae</taxon>
        <taxon>Xylariales</taxon>
        <taxon>Xylariaceae</taxon>
        <taxon>Xylaria</taxon>
    </lineage>
</organism>
<evidence type="ECO:0000313" key="1">
    <source>
        <dbReference type="EMBL" id="KAJ2979492.1"/>
    </source>
</evidence>
<gene>
    <name evidence="1" type="ORF">NUW58_g7184</name>
</gene>
<proteinExistence type="predicted"/>